<keyword evidence="4" id="KW-1185">Reference proteome</keyword>
<protein>
    <submittedName>
        <fullName evidence="3">MarR family transcriptional regulator</fullName>
    </submittedName>
</protein>
<proteinExistence type="predicted"/>
<evidence type="ECO:0000256" key="1">
    <source>
        <dbReference type="SAM" id="MobiDB-lite"/>
    </source>
</evidence>
<organism evidence="3 4">
    <name type="scientific">Nocardia vinacea</name>
    <dbReference type="NCBI Taxonomy" id="96468"/>
    <lineage>
        <taxon>Bacteria</taxon>
        <taxon>Bacillati</taxon>
        <taxon>Actinomycetota</taxon>
        <taxon>Actinomycetes</taxon>
        <taxon>Mycobacteriales</taxon>
        <taxon>Nocardiaceae</taxon>
        <taxon>Nocardia</taxon>
    </lineage>
</organism>
<accession>A0ABZ1YHL8</accession>
<dbReference type="Pfam" id="PF01047">
    <property type="entry name" value="MarR"/>
    <property type="match status" value="1"/>
</dbReference>
<feature type="domain" description="HTH marR-type" evidence="2">
    <location>
        <begin position="2"/>
        <end position="28"/>
    </location>
</feature>
<name>A0ABZ1YHL8_9NOCA</name>
<dbReference type="EMBL" id="CP109441">
    <property type="protein sequence ID" value="WUV42689.1"/>
    <property type="molecule type" value="Genomic_DNA"/>
</dbReference>
<feature type="region of interest" description="Disordered" evidence="1">
    <location>
        <begin position="21"/>
        <end position="40"/>
    </location>
</feature>
<dbReference type="InterPro" id="IPR036390">
    <property type="entry name" value="WH_DNA-bd_sf"/>
</dbReference>
<dbReference type="SUPFAM" id="SSF46785">
    <property type="entry name" value="Winged helix' DNA-binding domain"/>
    <property type="match status" value="1"/>
</dbReference>
<evidence type="ECO:0000313" key="3">
    <source>
        <dbReference type="EMBL" id="WUV42689.1"/>
    </source>
</evidence>
<dbReference type="InterPro" id="IPR036388">
    <property type="entry name" value="WH-like_DNA-bd_sf"/>
</dbReference>
<evidence type="ECO:0000313" key="4">
    <source>
        <dbReference type="Proteomes" id="UP001432062"/>
    </source>
</evidence>
<dbReference type="Gene3D" id="1.10.10.10">
    <property type="entry name" value="Winged helix-like DNA-binding domain superfamily/Winged helix DNA-binding domain"/>
    <property type="match status" value="1"/>
</dbReference>
<dbReference type="Proteomes" id="UP001432062">
    <property type="component" value="Chromosome"/>
</dbReference>
<dbReference type="InterPro" id="IPR000835">
    <property type="entry name" value="HTH_MarR-typ"/>
</dbReference>
<reference evidence="3" key="1">
    <citation type="submission" date="2022-10" db="EMBL/GenBank/DDBJ databases">
        <title>The complete genomes of actinobacterial strains from the NBC collection.</title>
        <authorList>
            <person name="Joergensen T.S."/>
            <person name="Alvarez Arevalo M."/>
            <person name="Sterndorff E.B."/>
            <person name="Faurdal D."/>
            <person name="Vuksanovic O."/>
            <person name="Mourched A.-S."/>
            <person name="Charusanti P."/>
            <person name="Shaw S."/>
            <person name="Blin K."/>
            <person name="Weber T."/>
        </authorList>
    </citation>
    <scope>NUCLEOTIDE SEQUENCE</scope>
    <source>
        <strain evidence="3">NBC_01482</strain>
    </source>
</reference>
<evidence type="ECO:0000259" key="2">
    <source>
        <dbReference type="Pfam" id="PF01047"/>
    </source>
</evidence>
<sequence>MQPSTATRMVERLVSAELLTRQPNPQSRLRRGTRRWCGAG</sequence>
<gene>
    <name evidence="3" type="ORF">OG563_25895</name>
</gene>